<comment type="caution">
    <text evidence="1">The sequence shown here is derived from an EMBL/GenBank/DDBJ whole genome shotgun (WGS) entry which is preliminary data.</text>
</comment>
<dbReference type="EMBL" id="LAZR01022866">
    <property type="protein sequence ID" value="KKL80388.1"/>
    <property type="molecule type" value="Genomic_DNA"/>
</dbReference>
<name>A0A0F9F223_9ZZZZ</name>
<reference evidence="1" key="1">
    <citation type="journal article" date="2015" name="Nature">
        <title>Complex archaea that bridge the gap between prokaryotes and eukaryotes.</title>
        <authorList>
            <person name="Spang A."/>
            <person name="Saw J.H."/>
            <person name="Jorgensen S.L."/>
            <person name="Zaremba-Niedzwiedzka K."/>
            <person name="Martijn J."/>
            <person name="Lind A.E."/>
            <person name="van Eijk R."/>
            <person name="Schleper C."/>
            <person name="Guy L."/>
            <person name="Ettema T.J."/>
        </authorList>
    </citation>
    <scope>NUCLEOTIDE SEQUENCE</scope>
</reference>
<sequence length="89" mass="10431">MKQQAMMMYSEHVEISSDESDVGGIADLIDERIERDIRVTRDVYPYFLWCVFKGTAEQLTGMRKTIRRLSRGKLRFTFVFKGIVDCDET</sequence>
<accession>A0A0F9F223</accession>
<organism evidence="1">
    <name type="scientific">marine sediment metagenome</name>
    <dbReference type="NCBI Taxonomy" id="412755"/>
    <lineage>
        <taxon>unclassified sequences</taxon>
        <taxon>metagenomes</taxon>
        <taxon>ecological metagenomes</taxon>
    </lineage>
</organism>
<gene>
    <name evidence="1" type="ORF">LCGC14_2005220</name>
</gene>
<proteinExistence type="predicted"/>
<dbReference type="AlphaFoldDB" id="A0A0F9F223"/>
<protein>
    <submittedName>
        <fullName evidence="1">Uncharacterized protein</fullName>
    </submittedName>
</protein>
<evidence type="ECO:0000313" key="1">
    <source>
        <dbReference type="EMBL" id="KKL80388.1"/>
    </source>
</evidence>